<keyword evidence="9" id="KW-0560">Oxidoreductase</keyword>
<feature type="region of interest" description="Disordered" evidence="16">
    <location>
        <begin position="254"/>
        <end position="315"/>
    </location>
</feature>
<dbReference type="Proteomes" id="UP000772434">
    <property type="component" value="Unassembled WGS sequence"/>
</dbReference>
<dbReference type="InterPro" id="IPR010376">
    <property type="entry name" value="GBBH-like_N"/>
</dbReference>
<evidence type="ECO:0000256" key="9">
    <source>
        <dbReference type="ARBA" id="ARBA00023002"/>
    </source>
</evidence>
<feature type="compositionally biased region" description="Pro residues" evidence="16">
    <location>
        <begin position="297"/>
        <end position="309"/>
    </location>
</feature>
<dbReference type="GO" id="GO:0046872">
    <property type="term" value="F:metal ion binding"/>
    <property type="evidence" value="ECO:0007669"/>
    <property type="project" value="UniProtKB-KW"/>
</dbReference>
<comment type="caution">
    <text evidence="19">The sequence shown here is derived from an EMBL/GenBank/DDBJ whole genome shotgun (WGS) entry which is preliminary data.</text>
</comment>
<dbReference type="EC" id="1.14.11.8" evidence="5"/>
<evidence type="ECO:0000256" key="14">
    <source>
        <dbReference type="ARBA" id="ARBA00046008"/>
    </source>
</evidence>
<evidence type="ECO:0000256" key="11">
    <source>
        <dbReference type="ARBA" id="ARBA00030363"/>
    </source>
</evidence>
<dbReference type="InterPro" id="IPR042098">
    <property type="entry name" value="TauD-like_sf"/>
</dbReference>
<evidence type="ECO:0000256" key="15">
    <source>
        <dbReference type="ARBA" id="ARBA00049334"/>
    </source>
</evidence>
<evidence type="ECO:0000256" key="4">
    <source>
        <dbReference type="ARBA" id="ARBA00008654"/>
    </source>
</evidence>
<evidence type="ECO:0000256" key="7">
    <source>
        <dbReference type="ARBA" id="ARBA00022873"/>
    </source>
</evidence>
<feature type="compositionally biased region" description="Low complexity" evidence="16">
    <location>
        <begin position="254"/>
        <end position="266"/>
    </location>
</feature>
<evidence type="ECO:0000256" key="5">
    <source>
        <dbReference type="ARBA" id="ARBA00012267"/>
    </source>
</evidence>
<dbReference type="EMBL" id="JADNRY010000048">
    <property type="protein sequence ID" value="KAF9069703.1"/>
    <property type="molecule type" value="Genomic_DNA"/>
</dbReference>
<organism evidence="19 20">
    <name type="scientific">Rhodocollybia butyracea</name>
    <dbReference type="NCBI Taxonomy" id="206335"/>
    <lineage>
        <taxon>Eukaryota</taxon>
        <taxon>Fungi</taxon>
        <taxon>Dikarya</taxon>
        <taxon>Basidiomycota</taxon>
        <taxon>Agaricomycotina</taxon>
        <taxon>Agaricomycetes</taxon>
        <taxon>Agaricomycetidae</taxon>
        <taxon>Agaricales</taxon>
        <taxon>Marasmiineae</taxon>
        <taxon>Omphalotaceae</taxon>
        <taxon>Rhodocollybia</taxon>
    </lineage>
</organism>
<keyword evidence="6" id="KW-0479">Metal-binding</keyword>
<dbReference type="OrthoDB" id="408743at2759"/>
<dbReference type="GO" id="GO:0045329">
    <property type="term" value="P:carnitine biosynthetic process"/>
    <property type="evidence" value="ECO:0007669"/>
    <property type="project" value="UniProtKB-KW"/>
</dbReference>
<evidence type="ECO:0000259" key="18">
    <source>
        <dbReference type="Pfam" id="PF06155"/>
    </source>
</evidence>
<comment type="similarity">
    <text evidence="4">Belongs to the gamma-BBH/TMLD family.</text>
</comment>
<evidence type="ECO:0000256" key="12">
    <source>
        <dbReference type="ARBA" id="ARBA00031778"/>
    </source>
</evidence>
<evidence type="ECO:0000256" key="8">
    <source>
        <dbReference type="ARBA" id="ARBA00022964"/>
    </source>
</evidence>
<evidence type="ECO:0000259" key="17">
    <source>
        <dbReference type="Pfam" id="PF02668"/>
    </source>
</evidence>
<feature type="domain" description="TauD/TfdA-like" evidence="17">
    <location>
        <begin position="164"/>
        <end position="252"/>
    </location>
</feature>
<feature type="compositionally biased region" description="Polar residues" evidence="16">
    <location>
        <begin position="267"/>
        <end position="278"/>
    </location>
</feature>
<evidence type="ECO:0000256" key="2">
    <source>
        <dbReference type="ARBA" id="ARBA00001961"/>
    </source>
</evidence>
<feature type="domain" description="Gamma-butyrobetaine hydroxylase-like N-terminal" evidence="18">
    <location>
        <begin position="32"/>
        <end position="80"/>
    </location>
</feature>
<dbReference type="InterPro" id="IPR003819">
    <property type="entry name" value="TauD/TfdA-like"/>
</dbReference>
<dbReference type="InterPro" id="IPR038492">
    <property type="entry name" value="GBBH-like_N_sf"/>
</dbReference>
<comment type="cofactor">
    <cofactor evidence="2">
        <name>L-ascorbate</name>
        <dbReference type="ChEBI" id="CHEBI:38290"/>
    </cofactor>
</comment>
<keyword evidence="8" id="KW-0223">Dioxygenase</keyword>
<evidence type="ECO:0000256" key="10">
    <source>
        <dbReference type="ARBA" id="ARBA00023004"/>
    </source>
</evidence>
<keyword evidence="7" id="KW-0124">Carnitine biosynthesis</keyword>
<dbReference type="SUPFAM" id="SSF51197">
    <property type="entry name" value="Clavaminate synthase-like"/>
    <property type="match status" value="1"/>
</dbReference>
<evidence type="ECO:0000256" key="6">
    <source>
        <dbReference type="ARBA" id="ARBA00022723"/>
    </source>
</evidence>
<protein>
    <recommendedName>
        <fullName evidence="5">trimethyllysine dioxygenase</fullName>
        <ecNumber evidence="5">1.14.11.8</ecNumber>
    </recommendedName>
    <alternativeName>
        <fullName evidence="12">Epsilon-trimethyllysine 2-oxoglutarate dioxygenase</fullName>
    </alternativeName>
    <alternativeName>
        <fullName evidence="11">TML hydroxylase</fullName>
    </alternativeName>
    <alternativeName>
        <fullName evidence="13">TML-alpha-ketoglutarate dioxygenase</fullName>
    </alternativeName>
</protein>
<evidence type="ECO:0000256" key="13">
    <source>
        <dbReference type="ARBA" id="ARBA00032283"/>
    </source>
</evidence>
<dbReference type="Pfam" id="PF06155">
    <property type="entry name" value="GBBH-like_N"/>
    <property type="match status" value="1"/>
</dbReference>
<comment type="catalytic activity">
    <reaction evidence="15">
        <text>N(6),N(6),N(6)-trimethyl-L-lysine + 2-oxoglutarate + O2 = (3S)-3-hydroxy-N(6),N(6),N(6)-trimethyl-L-lysine + succinate + CO2</text>
        <dbReference type="Rhea" id="RHEA:14181"/>
        <dbReference type="ChEBI" id="CHEBI:15379"/>
        <dbReference type="ChEBI" id="CHEBI:16526"/>
        <dbReference type="ChEBI" id="CHEBI:16810"/>
        <dbReference type="ChEBI" id="CHEBI:30031"/>
        <dbReference type="ChEBI" id="CHEBI:58100"/>
        <dbReference type="ChEBI" id="CHEBI:141499"/>
        <dbReference type="EC" id="1.14.11.8"/>
    </reaction>
</comment>
<gene>
    <name evidence="19" type="ORF">BDP27DRAFT_1325233</name>
</gene>
<comment type="function">
    <text evidence="14">Converts trimethyllysine (TML) into hydroxytrimethyllysine (HTML).</text>
</comment>
<evidence type="ECO:0000256" key="16">
    <source>
        <dbReference type="SAM" id="MobiDB-lite"/>
    </source>
</evidence>
<keyword evidence="10" id="KW-0408">Iron</keyword>
<proteinExistence type="inferred from homology"/>
<comment type="pathway">
    <text evidence="3">Amine and polyamine biosynthesis; carnitine biosynthesis.</text>
</comment>
<dbReference type="GO" id="GO:0005739">
    <property type="term" value="C:mitochondrion"/>
    <property type="evidence" value="ECO:0007669"/>
    <property type="project" value="TreeGrafter"/>
</dbReference>
<dbReference type="PANTHER" id="PTHR10696">
    <property type="entry name" value="GAMMA-BUTYROBETAINE HYDROXYLASE-RELATED"/>
    <property type="match status" value="1"/>
</dbReference>
<dbReference type="Pfam" id="PF02668">
    <property type="entry name" value="TauD"/>
    <property type="match status" value="2"/>
</dbReference>
<comment type="cofactor">
    <cofactor evidence="1">
        <name>Fe(2+)</name>
        <dbReference type="ChEBI" id="CHEBI:29033"/>
    </cofactor>
</comment>
<sequence>MGYQNLVKIVGNFPVFSLNYFLPTLVIYSFSHHIWLRDHCRCPSCFHPKTNQRLLNTFEIPSHIQPLSVQSTPEGLKVLWPVHVGSSHEQDESSHSSPSSPAAMAEHESLYPWNWLKRNSYDPKMERNDADFPEEKKILWNSRIAQSPPSVAYTDVINSGENEKGLYKWLENIDQFGFSFVTDVPPNASATEKLVRRISFIRETHYGAFWEFTSDLAKGDTAYTNIPLGAHTDNTYFTDPCGLQLFHLLEHTSSSDPHASDSESSPIELSNTVSTPDETSPRPEAEFFTASTTPNPNSNPSPATTPPSPKAISSSHSLGGTTLLVDGFYVASILRQLHPDAYDLLSSVKVPAHAAGERDTAGIFSTDEGHPILTHDTSGNLIQVRWNNDDRSAVTSLPSLPGSGMTATMEEWYNALRTFHTLLSSPDSEFWVQLEPGTAVIVDNHRVLHGRSGFMGRRRMCGAYVGKDEWKAKLRGLREKHRVEGGGQGDESEVWSRYY</sequence>
<name>A0A9P5PUR6_9AGAR</name>
<evidence type="ECO:0000313" key="19">
    <source>
        <dbReference type="EMBL" id="KAF9069703.1"/>
    </source>
</evidence>
<dbReference type="Gene3D" id="3.30.2020.30">
    <property type="match status" value="1"/>
</dbReference>
<evidence type="ECO:0000313" key="20">
    <source>
        <dbReference type="Proteomes" id="UP000772434"/>
    </source>
</evidence>
<keyword evidence="20" id="KW-1185">Reference proteome</keyword>
<dbReference type="GO" id="GO:0050353">
    <property type="term" value="F:trimethyllysine dioxygenase activity"/>
    <property type="evidence" value="ECO:0007669"/>
    <property type="project" value="UniProtKB-EC"/>
</dbReference>
<dbReference type="PANTHER" id="PTHR10696:SF51">
    <property type="entry name" value="TRIMETHYLLYSINE DIOXYGENASE, MITOCHONDRIAL"/>
    <property type="match status" value="1"/>
</dbReference>
<dbReference type="CDD" id="cd00250">
    <property type="entry name" value="CAS_like"/>
    <property type="match status" value="1"/>
</dbReference>
<dbReference type="AlphaFoldDB" id="A0A9P5PUR6"/>
<dbReference type="Gene3D" id="3.60.130.10">
    <property type="entry name" value="Clavaminate synthase-like"/>
    <property type="match status" value="1"/>
</dbReference>
<evidence type="ECO:0000256" key="1">
    <source>
        <dbReference type="ARBA" id="ARBA00001954"/>
    </source>
</evidence>
<dbReference type="InterPro" id="IPR050411">
    <property type="entry name" value="AlphaKG_dependent_hydroxylases"/>
</dbReference>
<evidence type="ECO:0000256" key="3">
    <source>
        <dbReference type="ARBA" id="ARBA00005022"/>
    </source>
</evidence>
<feature type="domain" description="TauD/TfdA-like" evidence="17">
    <location>
        <begin position="318"/>
        <end position="464"/>
    </location>
</feature>
<reference evidence="19" key="1">
    <citation type="submission" date="2020-11" db="EMBL/GenBank/DDBJ databases">
        <authorList>
            <consortium name="DOE Joint Genome Institute"/>
            <person name="Ahrendt S."/>
            <person name="Riley R."/>
            <person name="Andreopoulos W."/>
            <person name="Labutti K."/>
            <person name="Pangilinan J."/>
            <person name="Ruiz-Duenas F.J."/>
            <person name="Barrasa J.M."/>
            <person name="Sanchez-Garcia M."/>
            <person name="Camarero S."/>
            <person name="Miyauchi S."/>
            <person name="Serrano A."/>
            <person name="Linde D."/>
            <person name="Babiker R."/>
            <person name="Drula E."/>
            <person name="Ayuso-Fernandez I."/>
            <person name="Pacheco R."/>
            <person name="Padilla G."/>
            <person name="Ferreira P."/>
            <person name="Barriuso J."/>
            <person name="Kellner H."/>
            <person name="Castanera R."/>
            <person name="Alfaro M."/>
            <person name="Ramirez L."/>
            <person name="Pisabarro A.G."/>
            <person name="Kuo A."/>
            <person name="Tritt A."/>
            <person name="Lipzen A."/>
            <person name="He G."/>
            <person name="Yan M."/>
            <person name="Ng V."/>
            <person name="Cullen D."/>
            <person name="Martin F."/>
            <person name="Rosso M.-N."/>
            <person name="Henrissat B."/>
            <person name="Hibbett D."/>
            <person name="Martinez A.T."/>
            <person name="Grigoriev I.V."/>
        </authorList>
    </citation>
    <scope>NUCLEOTIDE SEQUENCE</scope>
    <source>
        <strain evidence="19">AH 40177</strain>
    </source>
</reference>
<accession>A0A9P5PUR6</accession>